<feature type="domain" description="TNase-like" evidence="5">
    <location>
        <begin position="39"/>
        <end position="164"/>
    </location>
</feature>
<feature type="signal peptide" evidence="4">
    <location>
        <begin position="1"/>
        <end position="26"/>
    </location>
</feature>
<proteinExistence type="predicted"/>
<keyword evidence="4" id="KW-0732">Signal</keyword>
<dbReference type="Gene3D" id="2.40.50.90">
    <property type="match status" value="1"/>
</dbReference>
<evidence type="ECO:0000256" key="3">
    <source>
        <dbReference type="ARBA" id="ARBA00022801"/>
    </source>
</evidence>
<dbReference type="SUPFAM" id="SSF50199">
    <property type="entry name" value="Staphylococcal nuclease"/>
    <property type="match status" value="1"/>
</dbReference>
<reference evidence="6 7" key="1">
    <citation type="submission" date="2016-09" db="EMBL/GenBank/DDBJ databases">
        <title>Acidihalobacter prosperus V6 (DSM14174).</title>
        <authorList>
            <person name="Khaleque H.N."/>
            <person name="Ramsay J.P."/>
            <person name="Murphy R.J.T."/>
            <person name="Kaksonen A.H."/>
            <person name="Boxall N.J."/>
            <person name="Watkin E.L.J."/>
        </authorList>
    </citation>
    <scope>NUCLEOTIDE SEQUENCE [LARGE SCALE GENOMIC DNA]</scope>
    <source>
        <strain evidence="6 7">V6</strain>
    </source>
</reference>
<accession>A0A1D8K442</accession>
<dbReference type="InterPro" id="IPR016071">
    <property type="entry name" value="Staphylococal_nuclease_OB-fold"/>
</dbReference>
<evidence type="ECO:0000313" key="7">
    <source>
        <dbReference type="Proteomes" id="UP000095342"/>
    </source>
</evidence>
<name>A0A1D8K442_9GAMM</name>
<sequence>MPGVLPTKRALLVGALFVCLAGNALADCGTPGVGRIWHVQKVFDGDTVLLDSGVHLRLIGLDAPEVAHREQAAQPYAEAAKSALQHLLAGQGWRLRLRYGREHHDRYGRTLAHAYLPDGTNLSAALLRRGLATALAVPPNVSEAACYQRAENMARQHDEGLWSLPRYRPVASTALPKNARGFHIVRGRVAHVGFSRRAVWLDLEGHVAVRIDRRDLGYFRGIDLRGLRGRVITVRGWVHGDHGGTRVSVRYPLALDLKAGAAAD</sequence>
<dbReference type="Pfam" id="PF00565">
    <property type="entry name" value="SNase"/>
    <property type="match status" value="1"/>
</dbReference>
<dbReference type="GO" id="GO:0004519">
    <property type="term" value="F:endonuclease activity"/>
    <property type="evidence" value="ECO:0007669"/>
    <property type="project" value="UniProtKB-KW"/>
</dbReference>
<gene>
    <name evidence="6" type="ORF">BJI67_00215</name>
</gene>
<dbReference type="Proteomes" id="UP000095342">
    <property type="component" value="Chromosome"/>
</dbReference>
<keyword evidence="1" id="KW-0540">Nuclease</keyword>
<dbReference type="SMART" id="SM00318">
    <property type="entry name" value="SNc"/>
    <property type="match status" value="1"/>
</dbReference>
<dbReference type="KEGG" id="aaeo:BJI67_00215"/>
<evidence type="ECO:0000313" key="6">
    <source>
        <dbReference type="EMBL" id="AOV15694.1"/>
    </source>
</evidence>
<keyword evidence="3" id="KW-0378">Hydrolase</keyword>
<keyword evidence="2" id="KW-0255">Endonuclease</keyword>
<protein>
    <recommendedName>
        <fullName evidence="5">TNase-like domain-containing protein</fullName>
    </recommendedName>
</protein>
<dbReference type="GO" id="GO:0016787">
    <property type="term" value="F:hydrolase activity"/>
    <property type="evidence" value="ECO:0007669"/>
    <property type="project" value="UniProtKB-KW"/>
</dbReference>
<evidence type="ECO:0000256" key="4">
    <source>
        <dbReference type="SAM" id="SignalP"/>
    </source>
</evidence>
<dbReference type="PANTHER" id="PTHR12302:SF3">
    <property type="entry name" value="SERINE_THREONINE-PROTEIN KINASE 31"/>
    <property type="match status" value="1"/>
</dbReference>
<evidence type="ECO:0000256" key="2">
    <source>
        <dbReference type="ARBA" id="ARBA00022759"/>
    </source>
</evidence>
<dbReference type="EMBL" id="CP017448">
    <property type="protein sequence ID" value="AOV15694.1"/>
    <property type="molecule type" value="Genomic_DNA"/>
</dbReference>
<dbReference type="AlphaFoldDB" id="A0A1D8K442"/>
<keyword evidence="7" id="KW-1185">Reference proteome</keyword>
<dbReference type="PROSITE" id="PS50830">
    <property type="entry name" value="TNASE_3"/>
    <property type="match status" value="1"/>
</dbReference>
<evidence type="ECO:0000259" key="5">
    <source>
        <dbReference type="PROSITE" id="PS50830"/>
    </source>
</evidence>
<organism evidence="6 7">
    <name type="scientific">Acidihalobacter aeolianus</name>
    <dbReference type="NCBI Taxonomy" id="2792603"/>
    <lineage>
        <taxon>Bacteria</taxon>
        <taxon>Pseudomonadati</taxon>
        <taxon>Pseudomonadota</taxon>
        <taxon>Gammaproteobacteria</taxon>
        <taxon>Chromatiales</taxon>
        <taxon>Ectothiorhodospiraceae</taxon>
        <taxon>Acidihalobacter</taxon>
    </lineage>
</organism>
<dbReference type="InterPro" id="IPR035437">
    <property type="entry name" value="SNase_OB-fold_sf"/>
</dbReference>
<evidence type="ECO:0000256" key="1">
    <source>
        <dbReference type="ARBA" id="ARBA00022722"/>
    </source>
</evidence>
<dbReference type="PANTHER" id="PTHR12302">
    <property type="entry name" value="EBNA2 BINDING PROTEIN P100"/>
    <property type="match status" value="1"/>
</dbReference>
<feature type="chain" id="PRO_5009109721" description="TNase-like domain-containing protein" evidence="4">
    <location>
        <begin position="27"/>
        <end position="264"/>
    </location>
</feature>